<feature type="signal peptide" evidence="1">
    <location>
        <begin position="1"/>
        <end position="33"/>
    </location>
</feature>
<proteinExistence type="predicted"/>
<dbReference type="EMBL" id="VOSL01000148">
    <property type="protein sequence ID" value="TXD31372.1"/>
    <property type="molecule type" value="Genomic_DNA"/>
</dbReference>
<evidence type="ECO:0008006" key="4">
    <source>
        <dbReference type="Google" id="ProtNLM"/>
    </source>
</evidence>
<organism evidence="2 3">
    <name type="scientific">Lujinxingia vulgaris</name>
    <dbReference type="NCBI Taxonomy" id="2600176"/>
    <lineage>
        <taxon>Bacteria</taxon>
        <taxon>Deltaproteobacteria</taxon>
        <taxon>Bradymonadales</taxon>
        <taxon>Lujinxingiaceae</taxon>
        <taxon>Lujinxingia</taxon>
    </lineage>
</organism>
<reference evidence="2 3" key="1">
    <citation type="submission" date="2019-08" db="EMBL/GenBank/DDBJ databases">
        <title>Bradymonadales sp. TMQ2.</title>
        <authorList>
            <person name="Liang Q."/>
        </authorList>
    </citation>
    <scope>NUCLEOTIDE SEQUENCE [LARGE SCALE GENOMIC DNA]</scope>
    <source>
        <strain evidence="2 3">TMQ2</strain>
    </source>
</reference>
<gene>
    <name evidence="2" type="ORF">FRC96_21165</name>
</gene>
<dbReference type="AlphaFoldDB" id="A0A5C6WTA7"/>
<dbReference type="OrthoDB" id="5381597at2"/>
<dbReference type="Proteomes" id="UP000321046">
    <property type="component" value="Unassembled WGS sequence"/>
</dbReference>
<evidence type="ECO:0000313" key="2">
    <source>
        <dbReference type="EMBL" id="TXD31372.1"/>
    </source>
</evidence>
<evidence type="ECO:0000256" key="1">
    <source>
        <dbReference type="SAM" id="SignalP"/>
    </source>
</evidence>
<keyword evidence="1" id="KW-0732">Signal</keyword>
<accession>A0A5C6WTA7</accession>
<comment type="caution">
    <text evidence="2">The sequence shown here is derived from an EMBL/GenBank/DDBJ whole genome shotgun (WGS) entry which is preliminary data.</text>
</comment>
<name>A0A5C6WTA7_9DELT</name>
<protein>
    <recommendedName>
        <fullName evidence="4">Outer membrane protein beta-barrel domain-containing protein</fullName>
    </recommendedName>
</protein>
<dbReference type="NCBIfam" id="NF040596">
    <property type="entry name" value="MXAN_2562_fam"/>
    <property type="match status" value="1"/>
</dbReference>
<dbReference type="RefSeq" id="WP_146977545.1">
    <property type="nucleotide sequence ID" value="NZ_VOSL01000148.1"/>
</dbReference>
<feature type="chain" id="PRO_5022817297" description="Outer membrane protein beta-barrel domain-containing protein" evidence="1">
    <location>
        <begin position="34"/>
        <end position="247"/>
    </location>
</feature>
<evidence type="ECO:0000313" key="3">
    <source>
        <dbReference type="Proteomes" id="UP000321046"/>
    </source>
</evidence>
<sequence length="247" mass="26758">MNLPNRARRAAGPLVSASVVMMAATLWAASASAQSPANGFFEFKGGAYRPMVDQEFGEGGGGPFEAFFGGDSMFLGEVQYDHHLWDGFGKLGLAFNAGYGSVSGRLRLPDGAEVDLSDEARFRVIPLRAGLVYRYDYSALNHRIPLVPKIKAGLDYHLWRVVGADGETAGTDAQRASGGKFGWHVTAGLNFHLDFIDEGSAAAFDMTWGINNSYLFAEYTWANVDNFGGEGIDLSARHFAFGLAFEY</sequence>